<feature type="transmembrane region" description="Helical" evidence="1">
    <location>
        <begin position="139"/>
        <end position="165"/>
    </location>
</feature>
<accession>A0A4Y9SX63</accession>
<dbReference type="PROSITE" id="PS51257">
    <property type="entry name" value="PROKAR_LIPOPROTEIN"/>
    <property type="match status" value="1"/>
</dbReference>
<feature type="transmembrane region" description="Helical" evidence="1">
    <location>
        <begin position="26"/>
        <end position="47"/>
    </location>
</feature>
<evidence type="ECO:0000313" key="3">
    <source>
        <dbReference type="Proteomes" id="UP000297729"/>
    </source>
</evidence>
<gene>
    <name evidence="2" type="ORF">E4L98_01125</name>
</gene>
<dbReference type="RefSeq" id="WP_135199724.1">
    <property type="nucleotide sequence ID" value="NZ_SPVG01000013.1"/>
</dbReference>
<keyword evidence="1" id="KW-0472">Membrane</keyword>
<evidence type="ECO:0008006" key="4">
    <source>
        <dbReference type="Google" id="ProtNLM"/>
    </source>
</evidence>
<evidence type="ECO:0000256" key="1">
    <source>
        <dbReference type="SAM" id="Phobius"/>
    </source>
</evidence>
<feature type="transmembrane region" description="Helical" evidence="1">
    <location>
        <begin position="216"/>
        <end position="238"/>
    </location>
</feature>
<evidence type="ECO:0000313" key="2">
    <source>
        <dbReference type="EMBL" id="TFW31050.1"/>
    </source>
</evidence>
<keyword evidence="1" id="KW-0812">Transmembrane</keyword>
<proteinExistence type="predicted"/>
<organism evidence="2 3">
    <name type="scientific">Duganella callida</name>
    <dbReference type="NCBI Taxonomy" id="2561932"/>
    <lineage>
        <taxon>Bacteria</taxon>
        <taxon>Pseudomonadati</taxon>
        <taxon>Pseudomonadota</taxon>
        <taxon>Betaproteobacteria</taxon>
        <taxon>Burkholderiales</taxon>
        <taxon>Oxalobacteraceae</taxon>
        <taxon>Telluria group</taxon>
        <taxon>Duganella</taxon>
    </lineage>
</organism>
<protein>
    <recommendedName>
        <fullName evidence="4">DUF2189 domain-containing protein</fullName>
    </recommendedName>
</protein>
<keyword evidence="1" id="KW-1133">Transmembrane helix</keyword>
<dbReference type="InterPro" id="IPR047798">
    <property type="entry name" value="BPSS1780-like"/>
</dbReference>
<sequence length="256" mass="28213">MATLPARAGWNWVKQGLDVFRKQPGALMALFFSCMFLAMLSLFIPLVGGMAPIVLAPLFSVALLQGCADVDHGKRAFPHLVFIGFRKPARKPLLLLGGLYLLVMLLSILVLSLLDDGVLIKMATRQIPMDQELIENSRWALFVSSAVYMLGWMLSCLAAPLIYWQKMALGKALFFSVVTVGRDIKAFLATAVSLFIMFQILTAIPVMLFSSAQIEVTAIFTIFLMMIVLMHCTLYASYRQIFGAPEPSSTPVKGAL</sequence>
<reference evidence="2 3" key="1">
    <citation type="submission" date="2019-03" db="EMBL/GenBank/DDBJ databases">
        <title>Draft Genome Sequence of Duganella callidus sp. nov., a Novel Duganella Species Isolated from Cultivated Soil.</title>
        <authorList>
            <person name="Raths R."/>
            <person name="Peta V."/>
            <person name="Bucking H."/>
        </authorList>
    </citation>
    <scope>NUCLEOTIDE SEQUENCE [LARGE SCALE GENOMIC DNA]</scope>
    <source>
        <strain evidence="2 3">DN04</strain>
    </source>
</reference>
<dbReference type="EMBL" id="SPVG01000013">
    <property type="protein sequence ID" value="TFW31050.1"/>
    <property type="molecule type" value="Genomic_DNA"/>
</dbReference>
<keyword evidence="3" id="KW-1185">Reference proteome</keyword>
<feature type="transmembrane region" description="Helical" evidence="1">
    <location>
        <begin position="93"/>
        <end position="114"/>
    </location>
</feature>
<dbReference type="NCBIfam" id="NF041043">
    <property type="entry name" value="BPSS1780_fam"/>
    <property type="match status" value="1"/>
</dbReference>
<name>A0A4Y9SX63_9BURK</name>
<dbReference type="AlphaFoldDB" id="A0A4Y9SX63"/>
<dbReference type="Proteomes" id="UP000297729">
    <property type="component" value="Unassembled WGS sequence"/>
</dbReference>
<dbReference type="OrthoDB" id="5298483at2"/>
<feature type="transmembrane region" description="Helical" evidence="1">
    <location>
        <begin position="186"/>
        <end position="210"/>
    </location>
</feature>
<comment type="caution">
    <text evidence="2">The sequence shown here is derived from an EMBL/GenBank/DDBJ whole genome shotgun (WGS) entry which is preliminary data.</text>
</comment>